<evidence type="ECO:0000313" key="4">
    <source>
        <dbReference type="Proteomes" id="UP001165083"/>
    </source>
</evidence>
<keyword evidence="2" id="KW-0472">Membrane</keyword>
<evidence type="ECO:0000313" key="3">
    <source>
        <dbReference type="EMBL" id="GMF18894.1"/>
    </source>
</evidence>
<dbReference type="AlphaFoldDB" id="A0A9W6WVC0"/>
<gene>
    <name evidence="3" type="ORF">Plil01_000713600</name>
</gene>
<keyword evidence="2" id="KW-0812">Transmembrane</keyword>
<keyword evidence="2" id="KW-1133">Transmembrane helix</keyword>
<dbReference type="Proteomes" id="UP001165083">
    <property type="component" value="Unassembled WGS sequence"/>
</dbReference>
<proteinExistence type="predicted"/>
<dbReference type="EMBL" id="BSXW01000329">
    <property type="protein sequence ID" value="GMF18894.1"/>
    <property type="molecule type" value="Genomic_DNA"/>
</dbReference>
<evidence type="ECO:0000256" key="2">
    <source>
        <dbReference type="SAM" id="Phobius"/>
    </source>
</evidence>
<reference evidence="3" key="1">
    <citation type="submission" date="2023-04" db="EMBL/GenBank/DDBJ databases">
        <title>Phytophthora lilii NBRC 32176.</title>
        <authorList>
            <person name="Ichikawa N."/>
            <person name="Sato H."/>
            <person name="Tonouchi N."/>
        </authorList>
    </citation>
    <scope>NUCLEOTIDE SEQUENCE</scope>
    <source>
        <strain evidence="3">NBRC 32176</strain>
    </source>
</reference>
<protein>
    <submittedName>
        <fullName evidence="3">Unnamed protein product</fullName>
    </submittedName>
</protein>
<name>A0A9W6WVC0_9STRA</name>
<feature type="region of interest" description="Disordered" evidence="1">
    <location>
        <begin position="75"/>
        <end position="100"/>
    </location>
</feature>
<dbReference type="OrthoDB" id="130537at2759"/>
<sequence length="130" mass="12996">MATSPRPRTPWHACTTATAICHTCMSCIVQNEAADKQFAGVKRFNCSTTCPQEILDTVAERNAAGVGIADSYSLTVSTPGSSESNSTTTSTSASGRSAAGSSSAASAIPLANLAAILSAIVSVALIGAGN</sequence>
<organism evidence="3 4">
    <name type="scientific">Phytophthora lilii</name>
    <dbReference type="NCBI Taxonomy" id="2077276"/>
    <lineage>
        <taxon>Eukaryota</taxon>
        <taxon>Sar</taxon>
        <taxon>Stramenopiles</taxon>
        <taxon>Oomycota</taxon>
        <taxon>Peronosporomycetes</taxon>
        <taxon>Peronosporales</taxon>
        <taxon>Peronosporaceae</taxon>
        <taxon>Phytophthora</taxon>
    </lineage>
</organism>
<evidence type="ECO:0000256" key="1">
    <source>
        <dbReference type="SAM" id="MobiDB-lite"/>
    </source>
</evidence>
<accession>A0A9W6WVC0</accession>
<keyword evidence="4" id="KW-1185">Reference proteome</keyword>
<feature type="transmembrane region" description="Helical" evidence="2">
    <location>
        <begin position="110"/>
        <end position="129"/>
    </location>
</feature>
<comment type="caution">
    <text evidence="3">The sequence shown here is derived from an EMBL/GenBank/DDBJ whole genome shotgun (WGS) entry which is preliminary data.</text>
</comment>